<dbReference type="AlphaFoldDB" id="A0A6A6C623"/>
<sequence length="242" mass="27076">MSSDAASPSIMVPGLKDTMKAIDRSRAGSQSTSAGYAPSIFSEAESFATANTSPSQYSVQDDDVVDKEAFEAHTDSDSDFEEISKETFEANVGRRDSDNTKNGGVKVILGSTLGGKDPLHAMVQATGHEPRWWVEERQRESKIDKKRKRTSTKKTSTSMYKPDYFDDLPYSPQDYFTSGLDLDCEPEETSEEFWEKVGEAFKLNSRYETVEERREQFEYDCFGSPPATPSPSRFNDELSVMG</sequence>
<reference evidence="2" key="1">
    <citation type="journal article" date="2020" name="Stud. Mycol.">
        <title>101 Dothideomycetes genomes: a test case for predicting lifestyles and emergence of pathogens.</title>
        <authorList>
            <person name="Haridas S."/>
            <person name="Albert R."/>
            <person name="Binder M."/>
            <person name="Bloem J."/>
            <person name="Labutti K."/>
            <person name="Salamov A."/>
            <person name="Andreopoulos B."/>
            <person name="Baker S."/>
            <person name="Barry K."/>
            <person name="Bills G."/>
            <person name="Bluhm B."/>
            <person name="Cannon C."/>
            <person name="Castanera R."/>
            <person name="Culley D."/>
            <person name="Daum C."/>
            <person name="Ezra D."/>
            <person name="Gonzalez J."/>
            <person name="Henrissat B."/>
            <person name="Kuo A."/>
            <person name="Liang C."/>
            <person name="Lipzen A."/>
            <person name="Lutzoni F."/>
            <person name="Magnuson J."/>
            <person name="Mondo S."/>
            <person name="Nolan M."/>
            <person name="Ohm R."/>
            <person name="Pangilinan J."/>
            <person name="Park H.-J."/>
            <person name="Ramirez L."/>
            <person name="Alfaro M."/>
            <person name="Sun H."/>
            <person name="Tritt A."/>
            <person name="Yoshinaga Y."/>
            <person name="Zwiers L.-H."/>
            <person name="Turgeon B."/>
            <person name="Goodwin S."/>
            <person name="Spatafora J."/>
            <person name="Crous P."/>
            <person name="Grigoriev I."/>
        </authorList>
    </citation>
    <scope>NUCLEOTIDE SEQUENCE</scope>
    <source>
        <strain evidence="2">ATCC 36951</strain>
    </source>
</reference>
<dbReference type="Proteomes" id="UP000799537">
    <property type="component" value="Unassembled WGS sequence"/>
</dbReference>
<keyword evidence="3" id="KW-1185">Reference proteome</keyword>
<dbReference type="RefSeq" id="XP_033662539.1">
    <property type="nucleotide sequence ID" value="XM_033814070.1"/>
</dbReference>
<dbReference type="OrthoDB" id="10537344at2759"/>
<name>A0A6A6C623_ZASCE</name>
<protein>
    <submittedName>
        <fullName evidence="2">Uncharacterized protein</fullName>
    </submittedName>
</protein>
<accession>A0A6A6C623</accession>
<feature type="region of interest" description="Disordered" evidence="1">
    <location>
        <begin position="130"/>
        <end position="165"/>
    </location>
</feature>
<dbReference type="EMBL" id="ML993618">
    <property type="protein sequence ID" value="KAF2161650.1"/>
    <property type="molecule type" value="Genomic_DNA"/>
</dbReference>
<feature type="compositionally biased region" description="Basic and acidic residues" evidence="1">
    <location>
        <begin position="130"/>
        <end position="143"/>
    </location>
</feature>
<organism evidence="2 3">
    <name type="scientific">Zasmidium cellare ATCC 36951</name>
    <dbReference type="NCBI Taxonomy" id="1080233"/>
    <lineage>
        <taxon>Eukaryota</taxon>
        <taxon>Fungi</taxon>
        <taxon>Dikarya</taxon>
        <taxon>Ascomycota</taxon>
        <taxon>Pezizomycotina</taxon>
        <taxon>Dothideomycetes</taxon>
        <taxon>Dothideomycetidae</taxon>
        <taxon>Mycosphaerellales</taxon>
        <taxon>Mycosphaerellaceae</taxon>
        <taxon>Zasmidium</taxon>
    </lineage>
</organism>
<feature type="region of interest" description="Disordered" evidence="1">
    <location>
        <begin position="221"/>
        <end position="242"/>
    </location>
</feature>
<evidence type="ECO:0000313" key="2">
    <source>
        <dbReference type="EMBL" id="KAF2161650.1"/>
    </source>
</evidence>
<proteinExistence type="predicted"/>
<gene>
    <name evidence="2" type="ORF">M409DRAFT_59032</name>
</gene>
<dbReference type="GeneID" id="54567342"/>
<evidence type="ECO:0000256" key="1">
    <source>
        <dbReference type="SAM" id="MobiDB-lite"/>
    </source>
</evidence>
<evidence type="ECO:0000313" key="3">
    <source>
        <dbReference type="Proteomes" id="UP000799537"/>
    </source>
</evidence>